<dbReference type="RefSeq" id="WP_145097189.1">
    <property type="nucleotide sequence ID" value="NZ_CP036274.1"/>
</dbReference>
<organism evidence="2 3">
    <name type="scientific">Anatilimnocola aggregata</name>
    <dbReference type="NCBI Taxonomy" id="2528021"/>
    <lineage>
        <taxon>Bacteria</taxon>
        <taxon>Pseudomonadati</taxon>
        <taxon>Planctomycetota</taxon>
        <taxon>Planctomycetia</taxon>
        <taxon>Pirellulales</taxon>
        <taxon>Pirellulaceae</taxon>
        <taxon>Anatilimnocola</taxon>
    </lineage>
</organism>
<dbReference type="OrthoDB" id="9800503at2"/>
<evidence type="ECO:0000313" key="3">
    <source>
        <dbReference type="Proteomes" id="UP000315017"/>
    </source>
</evidence>
<accession>A0A517YL13</accession>
<dbReference type="EMBL" id="CP036274">
    <property type="protein sequence ID" value="QDU30912.1"/>
    <property type="molecule type" value="Genomic_DNA"/>
</dbReference>
<protein>
    <recommendedName>
        <fullName evidence="4">Antitoxin</fullName>
    </recommendedName>
</protein>
<dbReference type="InterPro" id="IPR036165">
    <property type="entry name" value="YefM-like_sf"/>
</dbReference>
<evidence type="ECO:0008006" key="4">
    <source>
        <dbReference type="Google" id="ProtNLM"/>
    </source>
</evidence>
<dbReference type="Proteomes" id="UP000315017">
    <property type="component" value="Chromosome"/>
</dbReference>
<comment type="similarity">
    <text evidence="1">Belongs to the phD/YefM antitoxin family.</text>
</comment>
<name>A0A517YL13_9BACT</name>
<dbReference type="AlphaFoldDB" id="A0A517YL13"/>
<reference evidence="2 3" key="1">
    <citation type="submission" date="2019-02" db="EMBL/GenBank/DDBJ databases">
        <title>Deep-cultivation of Planctomycetes and their phenomic and genomic characterization uncovers novel biology.</title>
        <authorList>
            <person name="Wiegand S."/>
            <person name="Jogler M."/>
            <person name="Boedeker C."/>
            <person name="Pinto D."/>
            <person name="Vollmers J."/>
            <person name="Rivas-Marin E."/>
            <person name="Kohn T."/>
            <person name="Peeters S.H."/>
            <person name="Heuer A."/>
            <person name="Rast P."/>
            <person name="Oberbeckmann S."/>
            <person name="Bunk B."/>
            <person name="Jeske O."/>
            <person name="Meyerdierks A."/>
            <person name="Storesund J.E."/>
            <person name="Kallscheuer N."/>
            <person name="Luecker S."/>
            <person name="Lage O.M."/>
            <person name="Pohl T."/>
            <person name="Merkel B.J."/>
            <person name="Hornburger P."/>
            <person name="Mueller R.-W."/>
            <person name="Bruemmer F."/>
            <person name="Labrenz M."/>
            <person name="Spormann A.M."/>
            <person name="Op den Camp H."/>
            <person name="Overmann J."/>
            <person name="Amann R."/>
            <person name="Jetten M.S.M."/>
            <person name="Mascher T."/>
            <person name="Medema M.H."/>
            <person name="Devos D.P."/>
            <person name="Kaster A.-K."/>
            <person name="Ovreas L."/>
            <person name="Rohde M."/>
            <person name="Galperin M.Y."/>
            <person name="Jogler C."/>
        </authorList>
    </citation>
    <scope>NUCLEOTIDE SEQUENCE [LARGE SCALE GENOMIC DNA]</scope>
    <source>
        <strain evidence="2 3">ETA_A8</strain>
    </source>
</reference>
<sequence>MRTDIEIQDLSARLDEALALANAGEEVILVANGAPKAKLVPVESAGGRVFDLHPGAFVVGPEFDDPLSDDVWPNKR</sequence>
<keyword evidence="3" id="KW-1185">Reference proteome</keyword>
<gene>
    <name evidence="2" type="ORF">ETAA8_60650</name>
</gene>
<dbReference type="NCBIfam" id="TIGR01552">
    <property type="entry name" value="phd_fam"/>
    <property type="match status" value="1"/>
</dbReference>
<dbReference type="KEGG" id="aagg:ETAA8_60650"/>
<dbReference type="SUPFAM" id="SSF143120">
    <property type="entry name" value="YefM-like"/>
    <property type="match status" value="1"/>
</dbReference>
<proteinExistence type="inferred from homology"/>
<evidence type="ECO:0000313" key="2">
    <source>
        <dbReference type="EMBL" id="QDU30912.1"/>
    </source>
</evidence>
<evidence type="ECO:0000256" key="1">
    <source>
        <dbReference type="ARBA" id="ARBA00009981"/>
    </source>
</evidence>